<evidence type="ECO:0000313" key="1">
    <source>
        <dbReference type="EMBL" id="EGT39690.1"/>
    </source>
</evidence>
<dbReference type="InParanoid" id="G0NXX3"/>
<protein>
    <submittedName>
        <fullName evidence="1">Uncharacterized protein</fullName>
    </submittedName>
</protein>
<dbReference type="AlphaFoldDB" id="G0NXX3"/>
<evidence type="ECO:0000313" key="2">
    <source>
        <dbReference type="Proteomes" id="UP000008068"/>
    </source>
</evidence>
<gene>
    <name evidence="1" type="ORF">CAEBREN_31220</name>
</gene>
<organism evidence="2">
    <name type="scientific">Caenorhabditis brenneri</name>
    <name type="common">Nematode worm</name>
    <dbReference type="NCBI Taxonomy" id="135651"/>
    <lineage>
        <taxon>Eukaryota</taxon>
        <taxon>Metazoa</taxon>
        <taxon>Ecdysozoa</taxon>
        <taxon>Nematoda</taxon>
        <taxon>Chromadorea</taxon>
        <taxon>Rhabditida</taxon>
        <taxon>Rhabditina</taxon>
        <taxon>Rhabditomorpha</taxon>
        <taxon>Rhabditoidea</taxon>
        <taxon>Rhabditidae</taxon>
        <taxon>Peloderinae</taxon>
        <taxon>Caenorhabditis</taxon>
    </lineage>
</organism>
<keyword evidence="2" id="KW-1185">Reference proteome</keyword>
<reference evidence="2" key="1">
    <citation type="submission" date="2011-07" db="EMBL/GenBank/DDBJ databases">
        <authorList>
            <consortium name="Caenorhabditis brenneri Sequencing and Analysis Consortium"/>
            <person name="Wilson R.K."/>
        </authorList>
    </citation>
    <scope>NUCLEOTIDE SEQUENCE [LARGE SCALE GENOMIC DNA]</scope>
    <source>
        <strain evidence="2">PB2801</strain>
    </source>
</reference>
<accession>G0NXX3</accession>
<dbReference type="eggNOG" id="ENOG502TKIE">
    <property type="taxonomic scope" value="Eukaryota"/>
</dbReference>
<dbReference type="HOGENOM" id="CLU_1653664_0_0_1"/>
<proteinExistence type="predicted"/>
<name>G0NXX3_CAEBE</name>
<sequence length="160" mass="18294">MKHVRMIDDDVKLLKIFPLLMDIDNNEIEMTSTSNKHRRLLLRRTGDDPNHYGGSQRPICKNRSREKKKKKLLSLLLLSSSVHYARECANKTKGETGPFLFFSISLLFLLYPTDFLLSTPTTLRKTTVESESMDEWSSLSPARLFSGGAMTDRHSASLIF</sequence>
<dbReference type="Proteomes" id="UP000008068">
    <property type="component" value="Unassembled WGS sequence"/>
</dbReference>
<dbReference type="EMBL" id="GL379975">
    <property type="protein sequence ID" value="EGT39690.1"/>
    <property type="molecule type" value="Genomic_DNA"/>
</dbReference>